<sequence>MPLATAHPSSVRLGWLDLLRGIAALIVAVHHGAGYLTPTEATWVNSWVNPGKYGVLLFFLISGYIIPASLERHGDLRAFWIGRAARIYPLLLVCLAVTAVPAAFGAWRLHGGIDDGGAAAAVVAHLTMFQDLLAVPSALNVLWTLSYELVFYFLVAALFVAGLHRASATTAIAFAVGALALGGVLTQQWLSDAVGIAPVVFGAFGVMVLAIAASVSGRAGLARAGAVLGGLLGLVLLLGDSRAGLWESISILAVMFLGTALYRAEHGPRRWPAVAATVAVVGCTVTAGLLHGYPALSETLVREFAANWIVPLAAALLSFAGGWAVRRRRVPAALSRLGAISFSVYLVHPILLLPVHEHLVVGPTRPLWLLAFTAAVLAVSWTTHRWVELPFQRWGKRLTARPAPERTAPERELAAR</sequence>
<dbReference type="OrthoDB" id="9807745at2"/>
<feature type="transmembrane region" description="Helical" evidence="1">
    <location>
        <begin position="245"/>
        <end position="262"/>
    </location>
</feature>
<keyword evidence="1" id="KW-0812">Transmembrane</keyword>
<comment type="caution">
    <text evidence="3">The sequence shown here is derived from an EMBL/GenBank/DDBJ whole genome shotgun (WGS) entry which is preliminary data.</text>
</comment>
<dbReference type="RefSeq" id="WP_123667493.1">
    <property type="nucleotide sequence ID" value="NZ_RJKE01000001.1"/>
</dbReference>
<dbReference type="GO" id="GO:0009103">
    <property type="term" value="P:lipopolysaccharide biosynthetic process"/>
    <property type="evidence" value="ECO:0007669"/>
    <property type="project" value="TreeGrafter"/>
</dbReference>
<keyword evidence="1" id="KW-1133">Transmembrane helix</keyword>
<keyword evidence="4" id="KW-1185">Reference proteome</keyword>
<feature type="transmembrane region" description="Helical" evidence="1">
    <location>
        <begin position="53"/>
        <end position="70"/>
    </location>
</feature>
<dbReference type="PANTHER" id="PTHR23028:SF53">
    <property type="entry name" value="ACYL_TRANSF_3 DOMAIN-CONTAINING PROTEIN"/>
    <property type="match status" value="1"/>
</dbReference>
<feature type="domain" description="Acyltransferase 3" evidence="2">
    <location>
        <begin position="14"/>
        <end position="383"/>
    </location>
</feature>
<dbReference type="PANTHER" id="PTHR23028">
    <property type="entry name" value="ACETYLTRANSFERASE"/>
    <property type="match status" value="1"/>
</dbReference>
<reference evidence="3 4" key="1">
    <citation type="submission" date="2018-11" db="EMBL/GenBank/DDBJ databases">
        <title>Sequencing the genomes of 1000 actinobacteria strains.</title>
        <authorList>
            <person name="Klenk H.-P."/>
        </authorList>
    </citation>
    <scope>NUCLEOTIDE SEQUENCE [LARGE SCALE GENOMIC DNA]</scope>
    <source>
        <strain evidence="3 4">DSM 44254</strain>
    </source>
</reference>
<dbReference type="Pfam" id="PF01757">
    <property type="entry name" value="Acyl_transf_3"/>
    <property type="match status" value="1"/>
</dbReference>
<dbReference type="InterPro" id="IPR002656">
    <property type="entry name" value="Acyl_transf_3_dom"/>
</dbReference>
<dbReference type="Proteomes" id="UP000272400">
    <property type="component" value="Unassembled WGS sequence"/>
</dbReference>
<evidence type="ECO:0000259" key="2">
    <source>
        <dbReference type="Pfam" id="PF01757"/>
    </source>
</evidence>
<feature type="transmembrane region" description="Helical" evidence="1">
    <location>
        <begin position="90"/>
        <end position="107"/>
    </location>
</feature>
<feature type="transmembrane region" description="Helical" evidence="1">
    <location>
        <begin position="274"/>
        <end position="293"/>
    </location>
</feature>
<organism evidence="3 4">
    <name type="scientific">Actinocorallia herbida</name>
    <dbReference type="NCBI Taxonomy" id="58109"/>
    <lineage>
        <taxon>Bacteria</taxon>
        <taxon>Bacillati</taxon>
        <taxon>Actinomycetota</taxon>
        <taxon>Actinomycetes</taxon>
        <taxon>Streptosporangiales</taxon>
        <taxon>Thermomonosporaceae</taxon>
        <taxon>Actinocorallia</taxon>
    </lineage>
</organism>
<evidence type="ECO:0000256" key="1">
    <source>
        <dbReference type="SAM" id="Phobius"/>
    </source>
</evidence>
<name>A0A3N1D400_9ACTN</name>
<gene>
    <name evidence="3" type="ORF">EDD29_5892</name>
</gene>
<dbReference type="EMBL" id="RJKE01000001">
    <property type="protein sequence ID" value="ROO88229.1"/>
    <property type="molecule type" value="Genomic_DNA"/>
</dbReference>
<protein>
    <submittedName>
        <fullName evidence="3">Peptidoglycan/LPS O-acetylase OafA/YrhL</fullName>
    </submittedName>
</protein>
<dbReference type="GO" id="GO:0016020">
    <property type="term" value="C:membrane"/>
    <property type="evidence" value="ECO:0007669"/>
    <property type="project" value="TreeGrafter"/>
</dbReference>
<dbReference type="AlphaFoldDB" id="A0A3N1D400"/>
<accession>A0A3N1D400</accession>
<feature type="transmembrane region" description="Helical" evidence="1">
    <location>
        <begin position="305"/>
        <end position="325"/>
    </location>
</feature>
<feature type="transmembrane region" description="Helical" evidence="1">
    <location>
        <begin position="337"/>
        <end position="355"/>
    </location>
</feature>
<feature type="transmembrane region" description="Helical" evidence="1">
    <location>
        <begin position="196"/>
        <end position="213"/>
    </location>
</feature>
<evidence type="ECO:0000313" key="3">
    <source>
        <dbReference type="EMBL" id="ROO88229.1"/>
    </source>
</evidence>
<keyword evidence="1" id="KW-0472">Membrane</keyword>
<evidence type="ECO:0000313" key="4">
    <source>
        <dbReference type="Proteomes" id="UP000272400"/>
    </source>
</evidence>
<feature type="transmembrane region" description="Helical" evidence="1">
    <location>
        <begin position="367"/>
        <end position="387"/>
    </location>
</feature>
<dbReference type="GO" id="GO:0016747">
    <property type="term" value="F:acyltransferase activity, transferring groups other than amino-acyl groups"/>
    <property type="evidence" value="ECO:0007669"/>
    <property type="project" value="InterPro"/>
</dbReference>
<feature type="transmembrane region" description="Helical" evidence="1">
    <location>
        <begin position="170"/>
        <end position="190"/>
    </location>
</feature>
<dbReference type="InterPro" id="IPR050879">
    <property type="entry name" value="Acyltransferase_3"/>
</dbReference>
<feature type="transmembrane region" description="Helical" evidence="1">
    <location>
        <begin position="12"/>
        <end position="33"/>
    </location>
</feature>
<feature type="transmembrane region" description="Helical" evidence="1">
    <location>
        <begin position="141"/>
        <end position="163"/>
    </location>
</feature>
<proteinExistence type="predicted"/>
<feature type="transmembrane region" description="Helical" evidence="1">
    <location>
        <begin position="220"/>
        <end position="239"/>
    </location>
</feature>